<dbReference type="EMBL" id="VSSQ01082314">
    <property type="protein sequence ID" value="MPN30984.1"/>
    <property type="molecule type" value="Genomic_DNA"/>
</dbReference>
<name>A0A645H3T7_9ZZZZ</name>
<comment type="caution">
    <text evidence="2">The sequence shown here is derived from an EMBL/GenBank/DDBJ whole genome shotgun (WGS) entry which is preliminary data.</text>
</comment>
<accession>A0A645H3T7</accession>
<protein>
    <submittedName>
        <fullName evidence="2">Uncharacterized protein</fullName>
    </submittedName>
</protein>
<reference evidence="2" key="1">
    <citation type="submission" date="2019-08" db="EMBL/GenBank/DDBJ databases">
        <authorList>
            <person name="Kucharzyk K."/>
            <person name="Murdoch R.W."/>
            <person name="Higgins S."/>
            <person name="Loffler F."/>
        </authorList>
    </citation>
    <scope>NUCLEOTIDE SEQUENCE</scope>
</reference>
<sequence>MCGSGPLVDIHAIGSAAYGHHFGPEFMQDHGRYLIGRTMAGIDHDLQSSQGECMVASALAKLDIATGGVFQELGLSECDRRDPMRLIEQHLLDCYLPDVGQLGAFGTEEFDAVVLEGVVAGADDHSQAGPQGPREIGHPRCRQRPKQHHIRARGIEARHQGAFEHMPRDARVLANQHRRALFVAMKHSSGGNTAEISL</sequence>
<gene>
    <name evidence="2" type="ORF">SDC9_178455</name>
</gene>
<organism evidence="2">
    <name type="scientific">bioreactor metagenome</name>
    <dbReference type="NCBI Taxonomy" id="1076179"/>
    <lineage>
        <taxon>unclassified sequences</taxon>
        <taxon>metagenomes</taxon>
        <taxon>ecological metagenomes</taxon>
    </lineage>
</organism>
<evidence type="ECO:0000313" key="2">
    <source>
        <dbReference type="EMBL" id="MPN30984.1"/>
    </source>
</evidence>
<dbReference type="AlphaFoldDB" id="A0A645H3T7"/>
<proteinExistence type="predicted"/>
<evidence type="ECO:0000256" key="1">
    <source>
        <dbReference type="SAM" id="MobiDB-lite"/>
    </source>
</evidence>
<feature type="region of interest" description="Disordered" evidence="1">
    <location>
        <begin position="124"/>
        <end position="146"/>
    </location>
</feature>